<evidence type="ECO:0000313" key="2">
    <source>
        <dbReference type="EMBL" id="STQ90153.1"/>
    </source>
</evidence>
<dbReference type="Pfam" id="PF12833">
    <property type="entry name" value="HTH_18"/>
    <property type="match status" value="1"/>
</dbReference>
<sequence>MDLNLQWKSLPRTTVMLHTTQMILLRSLKSPAPLLLNAQLLPPLEDAASNTVLLQLYPDNGISKLSIQGGEYALLPMHVLAKCLVFLDLGFSAQMVSAPSAGLCISLPADCLSSRKALDQWFITGVLHAVPEQLQLAALLRKSEAYQLVRFLFKNYGQHKMVELQRSYGLSSSYFRKLSKKALGGRVKTELMSWRAMDSMLSSLAGKDACTKIAADNGYDSASHFSQDIKKIFGAAPSKLL</sequence>
<gene>
    <name evidence="2" type="primary">invF_1</name>
    <name evidence="3" type="ORF">EV682_1267</name>
    <name evidence="2" type="ORF">NCTC11159_01215</name>
</gene>
<dbReference type="InterPro" id="IPR018060">
    <property type="entry name" value="HTH_AraC"/>
</dbReference>
<accession>A0A377Q5E2</accession>
<keyword evidence="5" id="KW-1185">Reference proteome</keyword>
<dbReference type="GO" id="GO:0003700">
    <property type="term" value="F:DNA-binding transcription factor activity"/>
    <property type="evidence" value="ECO:0007669"/>
    <property type="project" value="InterPro"/>
</dbReference>
<dbReference type="EMBL" id="UGHR01000001">
    <property type="protein sequence ID" value="STQ90153.1"/>
    <property type="molecule type" value="Genomic_DNA"/>
</dbReference>
<evidence type="ECO:0000313" key="3">
    <source>
        <dbReference type="EMBL" id="TCU81176.1"/>
    </source>
</evidence>
<dbReference type="GO" id="GO:0043565">
    <property type="term" value="F:sequence-specific DNA binding"/>
    <property type="evidence" value="ECO:0007669"/>
    <property type="project" value="InterPro"/>
</dbReference>
<evidence type="ECO:0000313" key="4">
    <source>
        <dbReference type="Proteomes" id="UP000255108"/>
    </source>
</evidence>
<dbReference type="Proteomes" id="UP000255108">
    <property type="component" value="Unassembled WGS sequence"/>
</dbReference>
<dbReference type="RefSeq" id="WP_165928802.1">
    <property type="nucleotide sequence ID" value="NZ_CAWOLO010000026.1"/>
</dbReference>
<organism evidence="2 4">
    <name type="scientific">Iodobacter fluviatilis</name>
    <dbReference type="NCBI Taxonomy" id="537"/>
    <lineage>
        <taxon>Bacteria</taxon>
        <taxon>Pseudomonadati</taxon>
        <taxon>Pseudomonadota</taxon>
        <taxon>Betaproteobacteria</taxon>
        <taxon>Neisseriales</taxon>
        <taxon>Chitinibacteraceae</taxon>
        <taxon>Iodobacter</taxon>
    </lineage>
</organism>
<proteinExistence type="predicted"/>
<protein>
    <submittedName>
        <fullName evidence="3">Helix-turn-helix protein</fullName>
    </submittedName>
    <submittedName>
        <fullName evidence="2">Transcriptional regulator invF</fullName>
    </submittedName>
</protein>
<feature type="domain" description="HTH araC/xylS-type" evidence="1">
    <location>
        <begin position="146"/>
        <end position="241"/>
    </location>
</feature>
<dbReference type="AlphaFoldDB" id="A0A377Q5E2"/>
<evidence type="ECO:0000259" key="1">
    <source>
        <dbReference type="PROSITE" id="PS01124"/>
    </source>
</evidence>
<reference evidence="3 5" key="2">
    <citation type="submission" date="2019-03" db="EMBL/GenBank/DDBJ databases">
        <title>Genomic Encyclopedia of Type Strains, Phase IV (KMG-IV): sequencing the most valuable type-strain genomes for metagenomic binning, comparative biology and taxonomic classification.</title>
        <authorList>
            <person name="Goeker M."/>
        </authorList>
    </citation>
    <scope>NUCLEOTIDE SEQUENCE [LARGE SCALE GENOMIC DNA]</scope>
    <source>
        <strain evidence="3 5">DSM 3764</strain>
    </source>
</reference>
<dbReference type="Proteomes" id="UP000295794">
    <property type="component" value="Unassembled WGS sequence"/>
</dbReference>
<reference evidence="2 4" key="1">
    <citation type="submission" date="2018-06" db="EMBL/GenBank/DDBJ databases">
        <authorList>
            <consortium name="Pathogen Informatics"/>
            <person name="Doyle S."/>
        </authorList>
    </citation>
    <scope>NUCLEOTIDE SEQUENCE [LARGE SCALE GENOMIC DNA]</scope>
    <source>
        <strain evidence="2 4">NCTC11159</strain>
    </source>
</reference>
<evidence type="ECO:0000313" key="5">
    <source>
        <dbReference type="Proteomes" id="UP000295794"/>
    </source>
</evidence>
<dbReference type="EMBL" id="SMBT01000026">
    <property type="protein sequence ID" value="TCU81176.1"/>
    <property type="molecule type" value="Genomic_DNA"/>
</dbReference>
<dbReference type="PROSITE" id="PS01124">
    <property type="entry name" value="HTH_ARAC_FAMILY_2"/>
    <property type="match status" value="1"/>
</dbReference>
<name>A0A377Q5E2_9NEIS</name>
<dbReference type="Gene3D" id="1.10.10.60">
    <property type="entry name" value="Homeodomain-like"/>
    <property type="match status" value="1"/>
</dbReference>
<dbReference type="SMART" id="SM00342">
    <property type="entry name" value="HTH_ARAC"/>
    <property type="match status" value="1"/>
</dbReference>